<dbReference type="Proteomes" id="UP000606786">
    <property type="component" value="Unassembled WGS sequence"/>
</dbReference>
<keyword evidence="2" id="KW-1185">Reference proteome</keyword>
<name>A0A811UPX9_CERCA</name>
<dbReference type="AlphaFoldDB" id="A0A811UPX9"/>
<accession>A0A811UPX9</accession>
<dbReference type="EMBL" id="CAJHJT010000012">
    <property type="protein sequence ID" value="CAD6999083.1"/>
    <property type="molecule type" value="Genomic_DNA"/>
</dbReference>
<evidence type="ECO:0000313" key="1">
    <source>
        <dbReference type="EMBL" id="CAD6999083.1"/>
    </source>
</evidence>
<gene>
    <name evidence="1" type="ORF">CCAP1982_LOCUS7629</name>
</gene>
<organism evidence="1 2">
    <name type="scientific">Ceratitis capitata</name>
    <name type="common">Mediterranean fruit fly</name>
    <name type="synonym">Tephritis capitata</name>
    <dbReference type="NCBI Taxonomy" id="7213"/>
    <lineage>
        <taxon>Eukaryota</taxon>
        <taxon>Metazoa</taxon>
        <taxon>Ecdysozoa</taxon>
        <taxon>Arthropoda</taxon>
        <taxon>Hexapoda</taxon>
        <taxon>Insecta</taxon>
        <taxon>Pterygota</taxon>
        <taxon>Neoptera</taxon>
        <taxon>Endopterygota</taxon>
        <taxon>Diptera</taxon>
        <taxon>Brachycera</taxon>
        <taxon>Muscomorpha</taxon>
        <taxon>Tephritoidea</taxon>
        <taxon>Tephritidae</taxon>
        <taxon>Ceratitis</taxon>
        <taxon>Ceratitis</taxon>
    </lineage>
</organism>
<reference evidence="1" key="1">
    <citation type="submission" date="2020-11" db="EMBL/GenBank/DDBJ databases">
        <authorList>
            <person name="Whitehead M."/>
        </authorList>
    </citation>
    <scope>NUCLEOTIDE SEQUENCE</scope>
    <source>
        <strain evidence="1">EGII</strain>
    </source>
</reference>
<protein>
    <submittedName>
        <fullName evidence="1">(Mediterranean fruit fly) hypothetical protein</fullName>
    </submittedName>
</protein>
<evidence type="ECO:0000313" key="2">
    <source>
        <dbReference type="Proteomes" id="UP000606786"/>
    </source>
</evidence>
<proteinExistence type="predicted"/>
<feature type="non-terminal residue" evidence="1">
    <location>
        <position position="1"/>
    </location>
</feature>
<sequence length="61" mass="7150">KRKKKDEGKSETSHKYDINKCDVKSHENITNGSSKAQRIEWQVKRLEHEPGMAEYEEMESA</sequence>
<comment type="caution">
    <text evidence="1">The sequence shown here is derived from an EMBL/GenBank/DDBJ whole genome shotgun (WGS) entry which is preliminary data.</text>
</comment>